<evidence type="ECO:0000313" key="1">
    <source>
        <dbReference type="EMBL" id="MPN34980.1"/>
    </source>
</evidence>
<reference evidence="1" key="1">
    <citation type="submission" date="2019-08" db="EMBL/GenBank/DDBJ databases">
        <authorList>
            <person name="Kucharzyk K."/>
            <person name="Murdoch R.W."/>
            <person name="Higgins S."/>
            <person name="Loffler F."/>
        </authorList>
    </citation>
    <scope>NUCLEOTIDE SEQUENCE</scope>
</reference>
<organism evidence="1">
    <name type="scientific">bioreactor metagenome</name>
    <dbReference type="NCBI Taxonomy" id="1076179"/>
    <lineage>
        <taxon>unclassified sequences</taxon>
        <taxon>metagenomes</taxon>
        <taxon>ecological metagenomes</taxon>
    </lineage>
</organism>
<accession>A0A645H8F7</accession>
<comment type="caution">
    <text evidence="1">The sequence shown here is derived from an EMBL/GenBank/DDBJ whole genome shotgun (WGS) entry which is preliminary data.</text>
</comment>
<dbReference type="AlphaFoldDB" id="A0A645H8F7"/>
<gene>
    <name evidence="1" type="ORF">SDC9_182474</name>
</gene>
<protein>
    <submittedName>
        <fullName evidence="1">Uncharacterized protein</fullName>
    </submittedName>
</protein>
<name>A0A645H8F7_9ZZZZ</name>
<proteinExistence type="predicted"/>
<sequence length="145" mass="15932">MRSIAADNRGCLGKAVALENRDADGSKETLLLCFQQCSTAYTVEHLIPEYLTKFGKDQQVCQGIRQPCLDADPSATLVKAIAVSQHACLQAPVENTLDERTLLVNPLNHFLHEVARDGRDGHQEHRIQLHKVFGEIADDCGIGTP</sequence>
<dbReference type="EMBL" id="VSSQ01088295">
    <property type="protein sequence ID" value="MPN34980.1"/>
    <property type="molecule type" value="Genomic_DNA"/>
</dbReference>